<evidence type="ECO:0000313" key="3">
    <source>
        <dbReference type="Proteomes" id="UP000035540"/>
    </source>
</evidence>
<proteinExistence type="predicted"/>
<dbReference type="STRING" id="136857.CTEST_10895"/>
<dbReference type="InterPro" id="IPR042070">
    <property type="entry name" value="PucR_C-HTH_sf"/>
</dbReference>
<dbReference type="Pfam" id="PF13556">
    <property type="entry name" value="HTH_30"/>
    <property type="match status" value="1"/>
</dbReference>
<reference evidence="2 3" key="1">
    <citation type="journal article" date="2015" name="Genome Announc.">
        <title>Complete Genome Sequence of the Type Strain Corynebacterium testudinoris DSM 44614, Recovered from Necrotic Lesions in the Mouth of a Tortoise.</title>
        <authorList>
            <person name="Ruckert C."/>
            <person name="Kriete M."/>
            <person name="Jaenicke S."/>
            <person name="Winkler A."/>
            <person name="Tauch A."/>
        </authorList>
    </citation>
    <scope>NUCLEOTIDE SEQUENCE [LARGE SCALE GENOMIC DNA]</scope>
    <source>
        <strain evidence="2 3">DSM 44614</strain>
    </source>
</reference>
<dbReference type="PANTHER" id="PTHR33744:SF7">
    <property type="entry name" value="PUCR FAMILY TRANSCRIPTIONAL REGULATOR"/>
    <property type="match status" value="1"/>
</dbReference>
<dbReference type="RefSeq" id="WP_236686086.1">
    <property type="nucleotide sequence ID" value="NZ_CP011545.1"/>
</dbReference>
<name>A0A0G3HEJ3_9CORY</name>
<dbReference type="InterPro" id="IPR025736">
    <property type="entry name" value="PucR_C-HTH_dom"/>
</dbReference>
<reference evidence="3" key="2">
    <citation type="submission" date="2015-05" db="EMBL/GenBank/DDBJ databases">
        <title>Complete genome sequence of Corynebacterium testudinoris DSM 44614, recovered from necrotic lesions in the mouth of a tortoise.</title>
        <authorList>
            <person name="Ruckert C."/>
            <person name="Albersmeier A."/>
            <person name="Winkler A."/>
            <person name="Tauch A."/>
        </authorList>
    </citation>
    <scope>NUCLEOTIDE SEQUENCE [LARGE SCALE GENOMIC DNA]</scope>
    <source>
        <strain evidence="3">DSM 44614</strain>
    </source>
</reference>
<feature type="domain" description="PucR C-terminal helix-turn-helix" evidence="1">
    <location>
        <begin position="283"/>
        <end position="336"/>
    </location>
</feature>
<gene>
    <name evidence="2" type="ORF">CTEST_10895</name>
</gene>
<dbReference type="AlphaFoldDB" id="A0A0G3HEJ3"/>
<protein>
    <submittedName>
        <fullName evidence="2">PucR C-terminal helix-turn-helix domain</fullName>
    </submittedName>
</protein>
<dbReference type="Proteomes" id="UP000035540">
    <property type="component" value="Chromosome"/>
</dbReference>
<evidence type="ECO:0000313" key="2">
    <source>
        <dbReference type="EMBL" id="AKK09597.1"/>
    </source>
</evidence>
<dbReference type="Gene3D" id="1.10.10.2840">
    <property type="entry name" value="PucR C-terminal helix-turn-helix domain"/>
    <property type="match status" value="1"/>
</dbReference>
<organism evidence="2 3">
    <name type="scientific">Corynebacterium testudinoris</name>
    <dbReference type="NCBI Taxonomy" id="136857"/>
    <lineage>
        <taxon>Bacteria</taxon>
        <taxon>Bacillati</taxon>
        <taxon>Actinomycetota</taxon>
        <taxon>Actinomycetes</taxon>
        <taxon>Mycobacteriales</taxon>
        <taxon>Corynebacteriaceae</taxon>
        <taxon>Corynebacterium</taxon>
    </lineage>
</organism>
<dbReference type="InterPro" id="IPR051448">
    <property type="entry name" value="CdaR-like_regulators"/>
</dbReference>
<evidence type="ECO:0000259" key="1">
    <source>
        <dbReference type="Pfam" id="PF13556"/>
    </source>
</evidence>
<accession>A0A0G3HEJ3</accession>
<sequence>MQGLMYRLAELDADSAGLVRVIDYFDALVRHGADMSALLRASATLANCVVGIETTSRSGKVDTRRCDVRGRWSPQPLLPASRTKDILIGESVVGKVWIERPGPPLPLDDMLVDRMAITAASILSPQRQLSDADHTRNLLFSLDEVAVLTACAALNIDPSLQVRVLVSSDAGVAIPRHATPGRAVELDLDGDHWVLLNDSSLPPFAEWSTDGTARSGVSLASAATDIHLLAETARFARRHTHAQRPVVLADDLGALLLLTPGTDVDPSRIPDLVRAAKVTDSELLDTLRVYLRNGTLRATAEEMFLHHSSVASRLSKLSAQLGFSVDALENRARATAMMMLVEP</sequence>
<dbReference type="EMBL" id="CP011545">
    <property type="protein sequence ID" value="AKK09597.1"/>
    <property type="molecule type" value="Genomic_DNA"/>
</dbReference>
<dbReference type="PANTHER" id="PTHR33744">
    <property type="entry name" value="CARBOHYDRATE DIACID REGULATOR"/>
    <property type="match status" value="1"/>
</dbReference>
<dbReference type="PATRIC" id="fig|136857.5.peg.2161"/>
<keyword evidence="3" id="KW-1185">Reference proteome</keyword>
<dbReference type="KEGG" id="cted:CTEST_10895"/>